<dbReference type="PANTHER" id="PTHR36536">
    <property type="entry name" value="UPF0111 PROTEIN HI_1603"/>
    <property type="match status" value="1"/>
</dbReference>
<reference evidence="2 3" key="1">
    <citation type="submission" date="2009-06" db="EMBL/GenBank/DDBJ databases">
        <title>Complete sequence of Thermotogales bacterium TBF 19.5.1.</title>
        <authorList>
            <consortium name="US DOE Joint Genome Institute"/>
            <person name="Lucas S."/>
            <person name="Copeland A."/>
            <person name="Lapidus A."/>
            <person name="Glavina del Rio T."/>
            <person name="Tice H."/>
            <person name="Bruce D."/>
            <person name="Goodwin L."/>
            <person name="Pitluck S."/>
            <person name="Chertkov O."/>
            <person name="Brettin T."/>
            <person name="Detter J.C."/>
            <person name="Han C."/>
            <person name="Schmutz J."/>
            <person name="Larimer F."/>
            <person name="Land M."/>
            <person name="Hauser L."/>
            <person name="Kyrpides N."/>
            <person name="Ovchinnikova G."/>
            <person name="Noll K."/>
        </authorList>
    </citation>
    <scope>NUCLEOTIDE SEQUENCE [LARGE SCALE GENOMIC DNA]</scope>
    <source>
        <strain evidence="3">ATCC BAA-1733 / DSM 21960 / TBF 19.5.1</strain>
    </source>
</reference>
<dbReference type="AlphaFoldDB" id="C5CEL3"/>
<dbReference type="STRING" id="521045.Kole_0539"/>
<dbReference type="HOGENOM" id="CLU_104916_1_1_0"/>
<dbReference type="KEGG" id="kol:Kole_0539"/>
<dbReference type="OrthoDB" id="45684at2"/>
<dbReference type="EMBL" id="CP001634">
    <property type="protein sequence ID" value="ACR79259.1"/>
    <property type="molecule type" value="Genomic_DNA"/>
</dbReference>
<dbReference type="eggNOG" id="COG1392">
    <property type="taxonomic scope" value="Bacteria"/>
</dbReference>
<evidence type="ECO:0000313" key="2">
    <source>
        <dbReference type="EMBL" id="ACR79259.1"/>
    </source>
</evidence>
<organism evidence="2 3">
    <name type="scientific">Kosmotoga olearia (strain ATCC BAA-1733 / DSM 21960 / TBF 19.5.1)</name>
    <dbReference type="NCBI Taxonomy" id="521045"/>
    <lineage>
        <taxon>Bacteria</taxon>
        <taxon>Thermotogati</taxon>
        <taxon>Thermotogota</taxon>
        <taxon>Thermotogae</taxon>
        <taxon>Kosmotogales</taxon>
        <taxon>Kosmotogaceae</taxon>
        <taxon>Kosmotoga</taxon>
    </lineage>
</organism>
<name>C5CEL3_KOSOT</name>
<dbReference type="Pfam" id="PF01865">
    <property type="entry name" value="PhoU_div"/>
    <property type="match status" value="1"/>
</dbReference>
<dbReference type="PANTHER" id="PTHR36536:SF3">
    <property type="entry name" value="UPF0111 PROTEIN HI_1603"/>
    <property type="match status" value="1"/>
</dbReference>
<dbReference type="InterPro" id="IPR018445">
    <property type="entry name" value="Put_Phosphate_transp_reg"/>
</dbReference>
<sequence>MGWFFGKKEEEILNSFFKHIEKIQEGIDLLERFFDAYEDNDWDLVEEIRNKISDIEHEADVIRRDTENGMYSGAFLPNFRGDLLGIIESADKIMNKIQTVADLIWMQHVEAPLEIRKDLKEQVNLVIKTFKSLATSLREMFDNMDKAQAYIEETEKFEHEEDLKEKVMISTLFKLKDMSLAEKLQIKELILNIGDIADLTEDTSDRVQIVIMKRKV</sequence>
<gene>
    <name evidence="2" type="ordered locus">Kole_0539</name>
</gene>
<evidence type="ECO:0000256" key="1">
    <source>
        <dbReference type="ARBA" id="ARBA00008591"/>
    </source>
</evidence>
<dbReference type="Proteomes" id="UP000002382">
    <property type="component" value="Chromosome"/>
</dbReference>
<protein>
    <recommendedName>
        <fullName evidence="4">TIGR00153 family protein</fullName>
    </recommendedName>
</protein>
<dbReference type="InterPro" id="IPR002727">
    <property type="entry name" value="DUF47"/>
</dbReference>
<evidence type="ECO:0008006" key="4">
    <source>
        <dbReference type="Google" id="ProtNLM"/>
    </source>
</evidence>
<comment type="similarity">
    <text evidence="1">Belongs to the UPF0111 family.</text>
</comment>
<keyword evidence="3" id="KW-1185">Reference proteome</keyword>
<dbReference type="InterPro" id="IPR038078">
    <property type="entry name" value="PhoU-like_sf"/>
</dbReference>
<dbReference type="NCBIfam" id="TIGR00153">
    <property type="entry name" value="TIGR00153 family protein"/>
    <property type="match status" value="1"/>
</dbReference>
<reference evidence="2 3" key="2">
    <citation type="journal article" date="2011" name="J. Bacteriol.">
        <title>Genome Sequence of Kosmotoga olearia Strain TBF 19.5.1, a Thermophilic Bacterium with a Wide Growth Temperature Range, Isolated from the Troll B Oil Platform in the North Sea.</title>
        <authorList>
            <person name="Swithers K.S."/>
            <person name="Dipippo J.L."/>
            <person name="Bruce D.C."/>
            <person name="Detter C."/>
            <person name="Tapia R."/>
            <person name="Han S."/>
            <person name="Goodwin L.A."/>
            <person name="Han J."/>
            <person name="Woyke T."/>
            <person name="Pitluck S."/>
            <person name="Pennacchio L."/>
            <person name="Nolan M."/>
            <person name="Mikhailova N."/>
            <person name="Land M.L."/>
            <person name="Nesbo C.L."/>
            <person name="Gogarten J.P."/>
            <person name="Noll K.M."/>
        </authorList>
    </citation>
    <scope>NUCLEOTIDE SEQUENCE [LARGE SCALE GENOMIC DNA]</scope>
    <source>
        <strain evidence="3">ATCC BAA-1733 / DSM 21960 / TBF 19.5.1</strain>
    </source>
</reference>
<evidence type="ECO:0000313" key="3">
    <source>
        <dbReference type="Proteomes" id="UP000002382"/>
    </source>
</evidence>
<dbReference type="RefSeq" id="WP_012745043.1">
    <property type="nucleotide sequence ID" value="NC_012785.1"/>
</dbReference>
<accession>C5CEL3</accession>
<dbReference type="Gene3D" id="1.20.58.220">
    <property type="entry name" value="Phosphate transport system protein phou homolog 2, domain 2"/>
    <property type="match status" value="1"/>
</dbReference>
<proteinExistence type="inferred from homology"/>